<dbReference type="KEGG" id="tpal:117653341"/>
<keyword evidence="5 10" id="KW-0472">Membrane</keyword>
<dbReference type="GO" id="GO:0051119">
    <property type="term" value="F:sugar transmembrane transporter activity"/>
    <property type="evidence" value="ECO:0007669"/>
    <property type="project" value="InterPro"/>
</dbReference>
<feature type="domain" description="Major facilitator superfamily (MFS) profile" evidence="11">
    <location>
        <begin position="50"/>
        <end position="477"/>
    </location>
</feature>
<evidence type="ECO:0000256" key="7">
    <source>
        <dbReference type="ARBA" id="ARBA00024348"/>
    </source>
</evidence>
<feature type="transmembrane region" description="Helical" evidence="10">
    <location>
        <begin position="92"/>
        <end position="114"/>
    </location>
</feature>
<feature type="transmembrane region" description="Helical" evidence="10">
    <location>
        <begin position="322"/>
        <end position="341"/>
    </location>
</feature>
<dbReference type="AlphaFoldDB" id="A0A6P9A9X1"/>
<dbReference type="GO" id="GO:0005886">
    <property type="term" value="C:plasma membrane"/>
    <property type="evidence" value="ECO:0007669"/>
    <property type="project" value="UniProtKB-SubCell"/>
</dbReference>
<sequence>MALAGKGRGASHSHSHYEEDISAMAGPSSETTPLLGRSSSPETMEGKRTTQYLGAVTVCLSAMAVGSTMGWTSAADSLKNKTHDFHITEEEFAWVGAFLSIGAIFGAIPLGFLANVIGRKMVIIALAPAMTAGYLLLAFANSLAMLYVARFILGAVTGAYCVVAPMYTAEISENSIRGVLGSYFQLLITSGILFVYALNACGVSLMAINITCACIPVVMGVLVFFFYDTPVWYLSKGRSEDARKSLQFFRGTDNVENELTAIQEGIEERKRSKVKFTEAFSTREAKMGLFLALSVMLFQQFSGINAVIFYSKQIFDAAHAGIESNLSTVIVGVCQILATYVSTLMIDRLGRRLLLIFSGAMMALSGALLGVYFYIQETGDASSIGWLPITCMVVFIIVFSLGYGPIPWLYMSEVFSDQIKETAMSIATVVNWVAVFVVTKFYSDLVNSVHTYGTFWIFTIISIIGCFFTFFCVVETKGKDISEVLAELRGRRANSNVVHHEKQANGGERF</sequence>
<accession>A0A6P9A9X1</accession>
<organism evidence="13">
    <name type="scientific">Thrips palmi</name>
    <name type="common">Melon thrips</name>
    <dbReference type="NCBI Taxonomy" id="161013"/>
    <lineage>
        <taxon>Eukaryota</taxon>
        <taxon>Metazoa</taxon>
        <taxon>Ecdysozoa</taxon>
        <taxon>Arthropoda</taxon>
        <taxon>Hexapoda</taxon>
        <taxon>Insecta</taxon>
        <taxon>Pterygota</taxon>
        <taxon>Neoptera</taxon>
        <taxon>Paraneoptera</taxon>
        <taxon>Thysanoptera</taxon>
        <taxon>Terebrantia</taxon>
        <taxon>Thripoidea</taxon>
        <taxon>Thripidae</taxon>
        <taxon>Thrips</taxon>
    </lineage>
</organism>
<keyword evidence="8" id="KW-0813">Transport</keyword>
<dbReference type="Proteomes" id="UP000515158">
    <property type="component" value="Unplaced"/>
</dbReference>
<dbReference type="InterPro" id="IPR005828">
    <property type="entry name" value="MFS_sugar_transport-like"/>
</dbReference>
<evidence type="ECO:0000313" key="12">
    <source>
        <dbReference type="Proteomes" id="UP000515158"/>
    </source>
</evidence>
<reference evidence="13" key="1">
    <citation type="submission" date="2025-08" db="UniProtKB">
        <authorList>
            <consortium name="RefSeq"/>
        </authorList>
    </citation>
    <scope>IDENTIFICATION</scope>
    <source>
        <tissue evidence="13">Total insect</tissue>
    </source>
</reference>
<comment type="subcellular location">
    <subcellularLocation>
        <location evidence="1">Cell membrane</location>
        <topology evidence="1">Multi-pass membrane protein</topology>
    </subcellularLocation>
</comment>
<dbReference type="PROSITE" id="PS50850">
    <property type="entry name" value="MFS"/>
    <property type="match status" value="1"/>
</dbReference>
<evidence type="ECO:0000256" key="2">
    <source>
        <dbReference type="ARBA" id="ARBA00022475"/>
    </source>
</evidence>
<evidence type="ECO:0000256" key="9">
    <source>
        <dbReference type="SAM" id="MobiDB-lite"/>
    </source>
</evidence>
<feature type="transmembrane region" description="Helical" evidence="10">
    <location>
        <begin position="387"/>
        <end position="410"/>
    </location>
</feature>
<evidence type="ECO:0000256" key="4">
    <source>
        <dbReference type="ARBA" id="ARBA00022989"/>
    </source>
</evidence>
<feature type="transmembrane region" description="Helical" evidence="10">
    <location>
        <begin position="353"/>
        <end position="375"/>
    </location>
</feature>
<dbReference type="RefSeq" id="XP_034254857.1">
    <property type="nucleotide sequence ID" value="XM_034398966.1"/>
</dbReference>
<feature type="transmembrane region" description="Helical" evidence="10">
    <location>
        <begin position="121"/>
        <end position="140"/>
    </location>
</feature>
<evidence type="ECO:0000256" key="6">
    <source>
        <dbReference type="ARBA" id="ARBA00023180"/>
    </source>
</evidence>
<dbReference type="Gene3D" id="1.20.1250.20">
    <property type="entry name" value="MFS general substrate transporter like domains"/>
    <property type="match status" value="1"/>
</dbReference>
<feature type="transmembrane region" description="Helical" evidence="10">
    <location>
        <begin position="455"/>
        <end position="474"/>
    </location>
</feature>
<evidence type="ECO:0000313" key="13">
    <source>
        <dbReference type="RefSeq" id="XP_034254857.1"/>
    </source>
</evidence>
<evidence type="ECO:0000256" key="8">
    <source>
        <dbReference type="RuleBase" id="RU003346"/>
    </source>
</evidence>
<proteinExistence type="inferred from homology"/>
<evidence type="ECO:0000259" key="11">
    <source>
        <dbReference type="PROSITE" id="PS50850"/>
    </source>
</evidence>
<dbReference type="PANTHER" id="PTHR48021:SF1">
    <property type="entry name" value="GH07001P-RELATED"/>
    <property type="match status" value="1"/>
</dbReference>
<dbReference type="InterPro" id="IPR036259">
    <property type="entry name" value="MFS_trans_sf"/>
</dbReference>
<evidence type="ECO:0000256" key="5">
    <source>
        <dbReference type="ARBA" id="ARBA00023136"/>
    </source>
</evidence>
<evidence type="ECO:0000256" key="10">
    <source>
        <dbReference type="SAM" id="Phobius"/>
    </source>
</evidence>
<dbReference type="Pfam" id="PF00083">
    <property type="entry name" value="Sugar_tr"/>
    <property type="match status" value="1"/>
</dbReference>
<keyword evidence="12" id="KW-1185">Reference proteome</keyword>
<dbReference type="FunCoup" id="A0A6P9A9X1">
    <property type="interactions" value="170"/>
</dbReference>
<feature type="transmembrane region" description="Helical" evidence="10">
    <location>
        <begin position="146"/>
        <end position="167"/>
    </location>
</feature>
<dbReference type="FunFam" id="1.20.1250.20:FF:000055">
    <property type="entry name" value="Facilitated trehalose transporter Tret1-2 homolog"/>
    <property type="match status" value="1"/>
</dbReference>
<dbReference type="CDD" id="cd17358">
    <property type="entry name" value="MFS_GLUT6_8_Class3_like"/>
    <property type="match status" value="1"/>
</dbReference>
<dbReference type="PANTHER" id="PTHR48021">
    <property type="match status" value="1"/>
</dbReference>
<comment type="similarity">
    <text evidence="7">Belongs to the major facilitator superfamily. Sugar transporter (TC 2.A.1.1) family. Trehalose transporter subfamily.</text>
</comment>
<dbReference type="InterPro" id="IPR050549">
    <property type="entry name" value="MFS_Trehalose_Transporter"/>
</dbReference>
<evidence type="ECO:0000256" key="1">
    <source>
        <dbReference type="ARBA" id="ARBA00004651"/>
    </source>
</evidence>
<feature type="transmembrane region" description="Helical" evidence="10">
    <location>
        <begin position="204"/>
        <end position="227"/>
    </location>
</feature>
<keyword evidence="6" id="KW-0325">Glycoprotein</keyword>
<keyword evidence="2" id="KW-1003">Cell membrane</keyword>
<dbReference type="InterPro" id="IPR044775">
    <property type="entry name" value="MFS_ERD6/Tret1-like"/>
</dbReference>
<dbReference type="InterPro" id="IPR003663">
    <property type="entry name" value="Sugar/inositol_transpt"/>
</dbReference>
<keyword evidence="4 10" id="KW-1133">Transmembrane helix</keyword>
<protein>
    <submittedName>
        <fullName evidence="13">Facilitated trehalose transporter Tret1-like isoform X1</fullName>
    </submittedName>
</protein>
<dbReference type="SUPFAM" id="SSF103473">
    <property type="entry name" value="MFS general substrate transporter"/>
    <property type="match status" value="1"/>
</dbReference>
<dbReference type="GeneID" id="117653341"/>
<feature type="transmembrane region" description="Helical" evidence="10">
    <location>
        <begin position="179"/>
        <end position="198"/>
    </location>
</feature>
<dbReference type="OrthoDB" id="6612291at2759"/>
<dbReference type="InterPro" id="IPR020846">
    <property type="entry name" value="MFS_dom"/>
</dbReference>
<dbReference type="InParanoid" id="A0A6P9A9X1"/>
<keyword evidence="3 10" id="KW-0812">Transmembrane</keyword>
<dbReference type="PRINTS" id="PR00171">
    <property type="entry name" value="SUGRTRNSPORT"/>
</dbReference>
<feature type="transmembrane region" description="Helical" evidence="10">
    <location>
        <begin position="52"/>
        <end position="72"/>
    </location>
</feature>
<feature type="compositionally biased region" description="Polar residues" evidence="9">
    <location>
        <begin position="28"/>
        <end position="42"/>
    </location>
</feature>
<feature type="region of interest" description="Disordered" evidence="9">
    <location>
        <begin position="1"/>
        <end position="46"/>
    </location>
</feature>
<dbReference type="NCBIfam" id="TIGR00879">
    <property type="entry name" value="SP"/>
    <property type="match status" value="1"/>
</dbReference>
<name>A0A6P9A9X1_THRPL</name>
<feature type="transmembrane region" description="Helical" evidence="10">
    <location>
        <begin position="422"/>
        <end position="443"/>
    </location>
</feature>
<evidence type="ECO:0000256" key="3">
    <source>
        <dbReference type="ARBA" id="ARBA00022692"/>
    </source>
</evidence>
<gene>
    <name evidence="13" type="primary">LOC117653341</name>
</gene>
<feature type="transmembrane region" description="Helical" evidence="10">
    <location>
        <begin position="289"/>
        <end position="310"/>
    </location>
</feature>